<comment type="caution">
    <text evidence="1">The sequence shown here is derived from an EMBL/GenBank/DDBJ whole genome shotgun (WGS) entry which is preliminary data.</text>
</comment>
<evidence type="ECO:0000313" key="3">
    <source>
        <dbReference type="Proteomes" id="UP000306700"/>
    </source>
</evidence>
<dbReference type="RefSeq" id="WP_000973021.1">
    <property type="nucleotide sequence ID" value="NZ_AP027162.1"/>
</dbReference>
<gene>
    <name evidence="2" type="ORF">C9160_04395</name>
    <name evidence="1" type="ORF">G4A38_19590</name>
</gene>
<dbReference type="Proteomes" id="UP000306700">
    <property type="component" value="Unassembled WGS sequence"/>
</dbReference>
<name>A0A085NVK2_ECOLX</name>
<organism evidence="1">
    <name type="scientific">Escherichia coli</name>
    <dbReference type="NCBI Taxonomy" id="562"/>
    <lineage>
        <taxon>Bacteria</taxon>
        <taxon>Pseudomonadati</taxon>
        <taxon>Pseudomonadota</taxon>
        <taxon>Gammaproteobacteria</taxon>
        <taxon>Enterobacterales</taxon>
        <taxon>Enterobacteriaceae</taxon>
        <taxon>Escherichia</taxon>
    </lineage>
</organism>
<dbReference type="EMBL" id="RRNI01000003">
    <property type="protein sequence ID" value="TJH24713.1"/>
    <property type="molecule type" value="Genomic_DNA"/>
</dbReference>
<protein>
    <submittedName>
        <fullName evidence="1">AsnC family protein</fullName>
    </submittedName>
</protein>
<reference evidence="1" key="2">
    <citation type="journal article" date="2020" name="J. Appl. Microbiol.">
        <title>Genetic characterization of Shigatoxigenic and enteropathogenic Escherichia coli O80:H2 from diarrheic and septicemic calves and relatedness to human Shigatoxigenic E. coli O80:H2.</title>
        <authorList>
            <person name="Habets A."/>
            <person name="Crombe F."/>
            <person name="Nakamura K."/>
            <person name="Guerin V."/>
            <person name="De Rauw K."/>
            <person name="Pierard D."/>
            <person name="Saulmont M."/>
            <person name="Hayashi T."/>
            <person name="Mainil J.G."/>
            <person name="Thiry D."/>
        </authorList>
    </citation>
    <scope>NUCLEOTIDE SEQUENCE [LARGE SCALE GENOMIC DNA]</scope>
    <source>
        <strain evidence="1">EH3306</strain>
    </source>
</reference>
<sequence length="183" mass="21464">MMILQPMGRKGQAPAHVRAWTPEEDALLIALYPSTPVKDIAVRVKRSFWGVHNRIVLLRGTYPELLKCKRPRFKHDEDKFIRKNARTMTGKQIGEYLGRDRDSVHNRARYIGVSMKKYGELLPFTRIPDDDVHLIRELRDAESPRRLTFREIGEKFELSESTVNFIYHHRRTAEDAVLRELTP</sequence>
<accession>A0A085NVK2</accession>
<dbReference type="AlphaFoldDB" id="A0A085NVK2"/>
<dbReference type="EMBL" id="JABUPJ010000029">
    <property type="protein sequence ID" value="NYQ40761.1"/>
    <property type="molecule type" value="Genomic_DNA"/>
</dbReference>
<evidence type="ECO:0000313" key="2">
    <source>
        <dbReference type="EMBL" id="TJH24713.1"/>
    </source>
</evidence>
<proteinExistence type="predicted"/>
<reference evidence="2 3" key="1">
    <citation type="submission" date="2018-12" db="EMBL/GenBank/DDBJ databases">
        <title>Food and Water Safety Consortium.</title>
        <authorList>
            <person name="Tyson S."/>
            <person name="Peterson C.-L."/>
            <person name="Olson A."/>
            <person name="Tyler S."/>
            <person name="Cabral J."/>
            <person name="Lynch T."/>
            <person name="Knox N."/>
            <person name="Van Domselaar G."/>
            <person name="Graham M."/>
        </authorList>
    </citation>
    <scope>NUCLEOTIDE SEQUENCE [LARGE SCALE GENOMIC DNA]</scope>
    <source>
        <strain evidence="2 3">FWSEC0384</strain>
    </source>
</reference>
<dbReference type="Proteomes" id="UP000540485">
    <property type="component" value="Unassembled WGS sequence"/>
</dbReference>
<evidence type="ECO:0000313" key="1">
    <source>
        <dbReference type="EMBL" id="NYQ40761.1"/>
    </source>
</evidence>